<reference evidence="2" key="1">
    <citation type="journal article" date="2014" name="Int. J. Syst. Evol. Microbiol.">
        <title>Complete genome sequence of Corynebacterium casei LMG S-19264T (=DSM 44701T), isolated from a smear-ripened cheese.</title>
        <authorList>
            <consortium name="US DOE Joint Genome Institute (JGI-PGF)"/>
            <person name="Walter F."/>
            <person name="Albersmeier A."/>
            <person name="Kalinowski J."/>
            <person name="Ruckert C."/>
        </authorList>
    </citation>
    <scope>NUCLEOTIDE SEQUENCE</scope>
    <source>
        <strain evidence="2">VKM Ac-1020</strain>
    </source>
</reference>
<sequence length="276" mass="30554">MYPTEIAARIDARHGVARASTLRMAGASARDIRRALVTGSIWKVRPGVYATPDVSADIVTAARHGGALCCASALAQLGVWVLDADAIHVAMGPHGRQREHAGCACIPHWDEGATGFGRVDIVRALVQLARCQGDEAFFAAFESAWHRGLLSRRDRLAVRARLDARQRRLVDAARSDSESGLESLLRIRLLRMGIVLRCQVRIRTVGRVDFVVGDRIILEVDGRENHDGESHRHRDLVRDANAAALGYRTLRFDYALVIHDWPRVERAIVGALRRRA</sequence>
<gene>
    <name evidence="2" type="ORF">GCM10017576_26670</name>
</gene>
<protein>
    <recommendedName>
        <fullName evidence="1">DUF559 domain-containing protein</fullName>
    </recommendedName>
</protein>
<name>A0A9W6H4M2_9MICO</name>
<keyword evidence="3" id="KW-1185">Reference proteome</keyword>
<dbReference type="RefSeq" id="WP_271174229.1">
    <property type="nucleotide sequence ID" value="NZ_BSEJ01000014.1"/>
</dbReference>
<dbReference type="InterPro" id="IPR011335">
    <property type="entry name" value="Restrct_endonuc-II-like"/>
</dbReference>
<feature type="domain" description="DUF559" evidence="1">
    <location>
        <begin position="172"/>
        <end position="272"/>
    </location>
</feature>
<comment type="caution">
    <text evidence="2">The sequence shown here is derived from an EMBL/GenBank/DDBJ whole genome shotgun (WGS) entry which is preliminary data.</text>
</comment>
<organism evidence="2 3">
    <name type="scientific">Microbacterium barkeri</name>
    <dbReference type="NCBI Taxonomy" id="33917"/>
    <lineage>
        <taxon>Bacteria</taxon>
        <taxon>Bacillati</taxon>
        <taxon>Actinomycetota</taxon>
        <taxon>Actinomycetes</taxon>
        <taxon>Micrococcales</taxon>
        <taxon>Microbacteriaceae</taxon>
        <taxon>Microbacterium</taxon>
    </lineage>
</organism>
<dbReference type="InterPro" id="IPR007569">
    <property type="entry name" value="DUF559"/>
</dbReference>
<dbReference type="Pfam" id="PF04480">
    <property type="entry name" value="DUF559"/>
    <property type="match status" value="1"/>
</dbReference>
<dbReference type="AlphaFoldDB" id="A0A9W6H4M2"/>
<accession>A0A9W6H4M2</accession>
<dbReference type="EMBL" id="BSEJ01000014">
    <property type="protein sequence ID" value="GLJ62536.1"/>
    <property type="molecule type" value="Genomic_DNA"/>
</dbReference>
<reference evidence="2" key="2">
    <citation type="submission" date="2023-01" db="EMBL/GenBank/DDBJ databases">
        <authorList>
            <person name="Sun Q."/>
            <person name="Evtushenko L."/>
        </authorList>
    </citation>
    <scope>NUCLEOTIDE SEQUENCE</scope>
    <source>
        <strain evidence="2">VKM Ac-1020</strain>
    </source>
</reference>
<dbReference type="Proteomes" id="UP001142462">
    <property type="component" value="Unassembled WGS sequence"/>
</dbReference>
<dbReference type="SUPFAM" id="SSF52980">
    <property type="entry name" value="Restriction endonuclease-like"/>
    <property type="match status" value="1"/>
</dbReference>
<dbReference type="Gene3D" id="3.40.960.10">
    <property type="entry name" value="VSR Endonuclease"/>
    <property type="match status" value="1"/>
</dbReference>
<proteinExistence type="predicted"/>
<evidence type="ECO:0000313" key="2">
    <source>
        <dbReference type="EMBL" id="GLJ62536.1"/>
    </source>
</evidence>
<evidence type="ECO:0000313" key="3">
    <source>
        <dbReference type="Proteomes" id="UP001142462"/>
    </source>
</evidence>
<evidence type="ECO:0000259" key="1">
    <source>
        <dbReference type="Pfam" id="PF04480"/>
    </source>
</evidence>